<gene>
    <name evidence="1" type="primary">ybaK_2</name>
    <name evidence="1" type="ORF">NCTC12961_01370</name>
</gene>
<evidence type="ECO:0000313" key="1">
    <source>
        <dbReference type="EMBL" id="SQI33275.1"/>
    </source>
</evidence>
<name>A0A2X4X1R6_SERPL</name>
<protein>
    <submittedName>
        <fullName evidence="1">Cys-tRNA(Pro)/Cys-tRNA(Cys) deacylase ybaK</fullName>
    </submittedName>
</protein>
<sequence length="50" mass="5770">MTPAVILLENKNRVTLHPYHHDSAETHFGDEAVQKLGLDAIASIKRCWWR</sequence>
<dbReference type="Proteomes" id="UP000248897">
    <property type="component" value="Chromosome 1"/>
</dbReference>
<dbReference type="AlphaFoldDB" id="A0A2X4X1R6"/>
<proteinExistence type="predicted"/>
<evidence type="ECO:0000313" key="2">
    <source>
        <dbReference type="Proteomes" id="UP000248897"/>
    </source>
</evidence>
<accession>A0A2X4X1R6</accession>
<reference evidence="1 2" key="1">
    <citation type="submission" date="2018-06" db="EMBL/GenBank/DDBJ databases">
        <authorList>
            <consortium name="Pathogen Informatics"/>
            <person name="Doyle S."/>
        </authorList>
    </citation>
    <scope>NUCLEOTIDE SEQUENCE [LARGE SCALE GENOMIC DNA]</scope>
    <source>
        <strain evidence="1 2">NCTC12961</strain>
    </source>
</reference>
<organism evidence="1 2">
    <name type="scientific">Serratia plymuthica</name>
    <dbReference type="NCBI Taxonomy" id="82996"/>
    <lineage>
        <taxon>Bacteria</taxon>
        <taxon>Pseudomonadati</taxon>
        <taxon>Pseudomonadota</taxon>
        <taxon>Gammaproteobacteria</taxon>
        <taxon>Enterobacterales</taxon>
        <taxon>Yersiniaceae</taxon>
        <taxon>Serratia</taxon>
    </lineage>
</organism>
<dbReference type="EMBL" id="LS483469">
    <property type="protein sequence ID" value="SQI33275.1"/>
    <property type="molecule type" value="Genomic_DNA"/>
</dbReference>